<name>A0A1A8I5M2_NOTKU</name>
<feature type="signal peptide" evidence="2">
    <location>
        <begin position="1"/>
        <end position="26"/>
    </location>
</feature>
<reference evidence="3" key="2">
    <citation type="submission" date="2016-06" db="EMBL/GenBank/DDBJ databases">
        <title>The genome of a short-lived fish provides insights into sex chromosome evolution and the genetic control of aging.</title>
        <authorList>
            <person name="Reichwald K."/>
            <person name="Felder M."/>
            <person name="Petzold A."/>
            <person name="Koch P."/>
            <person name="Groth M."/>
            <person name="Platzer M."/>
        </authorList>
    </citation>
    <scope>NUCLEOTIDE SEQUENCE</scope>
    <source>
        <tissue evidence="3">Brain</tissue>
    </source>
</reference>
<protein>
    <submittedName>
        <fullName evidence="3">Uncharacterized protein</fullName>
    </submittedName>
</protein>
<feature type="chain" id="PRO_5015057095" evidence="2">
    <location>
        <begin position="27"/>
        <end position="127"/>
    </location>
</feature>
<sequence length="127" mass="14318">MSRFRFLTVHLLGGSLLLLLSAVCEAQYYDDVTPAPDYDSSSNFTFEYSFYSNTSVDDLDKFFVSVDEQEEEEEEVTATVAMTTSKETTEGISVRLPGASSLPVTLEFRTLIWSLMILMMVLCLQQL</sequence>
<gene>
    <name evidence="3" type="primary">Nfu_g_1_010008</name>
</gene>
<proteinExistence type="predicted"/>
<keyword evidence="1" id="KW-0812">Transmembrane</keyword>
<reference evidence="3" key="1">
    <citation type="submission" date="2016-05" db="EMBL/GenBank/DDBJ databases">
        <authorList>
            <person name="Lavstsen T."/>
            <person name="Jespersen J.S."/>
        </authorList>
    </citation>
    <scope>NUCLEOTIDE SEQUENCE</scope>
    <source>
        <tissue evidence="3">Brain</tissue>
    </source>
</reference>
<dbReference type="AlphaFoldDB" id="A0A1A8I5M2"/>
<keyword evidence="1" id="KW-0472">Membrane</keyword>
<organism evidence="3">
    <name type="scientific">Nothobranchius kuhntae</name>
    <name type="common">Beira killifish</name>
    <dbReference type="NCBI Taxonomy" id="321403"/>
    <lineage>
        <taxon>Eukaryota</taxon>
        <taxon>Metazoa</taxon>
        <taxon>Chordata</taxon>
        <taxon>Craniata</taxon>
        <taxon>Vertebrata</taxon>
        <taxon>Euteleostomi</taxon>
        <taxon>Actinopterygii</taxon>
        <taxon>Neopterygii</taxon>
        <taxon>Teleostei</taxon>
        <taxon>Neoteleostei</taxon>
        <taxon>Acanthomorphata</taxon>
        <taxon>Ovalentaria</taxon>
        <taxon>Atherinomorphae</taxon>
        <taxon>Cyprinodontiformes</taxon>
        <taxon>Nothobranchiidae</taxon>
        <taxon>Nothobranchius</taxon>
    </lineage>
</organism>
<evidence type="ECO:0000313" key="3">
    <source>
        <dbReference type="EMBL" id="SBQ92818.1"/>
    </source>
</evidence>
<keyword evidence="1" id="KW-1133">Transmembrane helix</keyword>
<dbReference type="EMBL" id="HAEE01010942">
    <property type="protein sequence ID" value="SBR30992.1"/>
    <property type="molecule type" value="Transcribed_RNA"/>
</dbReference>
<accession>A0A1A8I5M2</accession>
<evidence type="ECO:0000256" key="1">
    <source>
        <dbReference type="SAM" id="Phobius"/>
    </source>
</evidence>
<dbReference type="EMBL" id="HAED01006704">
    <property type="protein sequence ID" value="SBQ92818.1"/>
    <property type="molecule type" value="Transcribed_RNA"/>
</dbReference>
<keyword evidence="2" id="KW-0732">Signal</keyword>
<feature type="transmembrane region" description="Helical" evidence="1">
    <location>
        <begin position="106"/>
        <end position="124"/>
    </location>
</feature>
<evidence type="ECO:0000256" key="2">
    <source>
        <dbReference type="SAM" id="SignalP"/>
    </source>
</evidence>